<evidence type="ECO:0000313" key="2">
    <source>
        <dbReference type="Proteomes" id="UP001234297"/>
    </source>
</evidence>
<evidence type="ECO:0000313" key="1">
    <source>
        <dbReference type="EMBL" id="KAJ8617976.1"/>
    </source>
</evidence>
<reference evidence="1 2" key="1">
    <citation type="journal article" date="2022" name="Hortic Res">
        <title>A haplotype resolved chromosomal level avocado genome allows analysis of novel avocado genes.</title>
        <authorList>
            <person name="Nath O."/>
            <person name="Fletcher S.J."/>
            <person name="Hayward A."/>
            <person name="Shaw L.M."/>
            <person name="Masouleh A.K."/>
            <person name="Furtado A."/>
            <person name="Henry R.J."/>
            <person name="Mitter N."/>
        </authorList>
    </citation>
    <scope>NUCLEOTIDE SEQUENCE [LARGE SCALE GENOMIC DNA]</scope>
    <source>
        <strain evidence="2">cv. Hass</strain>
    </source>
</reference>
<gene>
    <name evidence="1" type="ORF">MRB53_014162</name>
</gene>
<name>A0ACC2KAE3_PERAE</name>
<dbReference type="Proteomes" id="UP001234297">
    <property type="component" value="Chromosome 4"/>
</dbReference>
<proteinExistence type="predicted"/>
<accession>A0ACC2KAE3</accession>
<keyword evidence="2" id="KW-1185">Reference proteome</keyword>
<organism evidence="1 2">
    <name type="scientific">Persea americana</name>
    <name type="common">Avocado</name>
    <dbReference type="NCBI Taxonomy" id="3435"/>
    <lineage>
        <taxon>Eukaryota</taxon>
        <taxon>Viridiplantae</taxon>
        <taxon>Streptophyta</taxon>
        <taxon>Embryophyta</taxon>
        <taxon>Tracheophyta</taxon>
        <taxon>Spermatophyta</taxon>
        <taxon>Magnoliopsida</taxon>
        <taxon>Magnoliidae</taxon>
        <taxon>Laurales</taxon>
        <taxon>Lauraceae</taxon>
        <taxon>Persea</taxon>
    </lineage>
</organism>
<dbReference type="EMBL" id="CM056812">
    <property type="protein sequence ID" value="KAJ8617976.1"/>
    <property type="molecule type" value="Genomic_DNA"/>
</dbReference>
<comment type="caution">
    <text evidence="1">The sequence shown here is derived from an EMBL/GenBank/DDBJ whole genome shotgun (WGS) entry which is preliminary data.</text>
</comment>
<protein>
    <submittedName>
        <fullName evidence="1">Uncharacterized protein</fullName>
    </submittedName>
</protein>
<sequence length="146" mass="16769">MKTFAISGKHLERARLGSLLPFLSRPGFFPPSSHLAPIHKTRASWRAAGEIIDGSCRYTEREKRVHLRKTASSLKGHFNSSLHDQRKRERASSPKKGIQLRCARPEKEGFISDLTVTRLHDRRHLKATRRRLRSARRHDGLSPPLH</sequence>